<dbReference type="InterPro" id="IPR011146">
    <property type="entry name" value="HIT-like"/>
</dbReference>
<dbReference type="PROSITE" id="PS51084">
    <property type="entry name" value="HIT_2"/>
    <property type="match status" value="1"/>
</dbReference>
<dbReference type="AlphaFoldDB" id="A0AAJ6VVK6"/>
<keyword evidence="7" id="KW-0234">DNA repair</keyword>
<keyword evidence="2" id="KW-0479">Metal-binding</keyword>
<feature type="domain" description="HIT" evidence="11">
    <location>
        <begin position="29"/>
        <end position="132"/>
    </location>
</feature>
<evidence type="ECO:0000256" key="3">
    <source>
        <dbReference type="ARBA" id="ARBA00022763"/>
    </source>
</evidence>
<feature type="region of interest" description="Disordered" evidence="10">
    <location>
        <begin position="1"/>
        <end position="34"/>
    </location>
</feature>
<evidence type="ECO:0000256" key="5">
    <source>
        <dbReference type="ARBA" id="ARBA00022833"/>
    </source>
</evidence>
<evidence type="ECO:0000256" key="4">
    <source>
        <dbReference type="ARBA" id="ARBA00022771"/>
    </source>
</evidence>
<keyword evidence="12" id="KW-1185">Reference proteome</keyword>
<dbReference type="Pfam" id="PF16278">
    <property type="entry name" value="zf-C2HE"/>
    <property type="match status" value="1"/>
</dbReference>
<dbReference type="RefSeq" id="XP_003738062.1">
    <property type="nucleotide sequence ID" value="XM_003738014.1"/>
</dbReference>
<keyword evidence="4" id="KW-0863">Zinc-finger</keyword>
<dbReference type="Gene3D" id="3.30.428.10">
    <property type="entry name" value="HIT-like"/>
    <property type="match status" value="1"/>
</dbReference>
<evidence type="ECO:0000259" key="11">
    <source>
        <dbReference type="PROSITE" id="PS51084"/>
    </source>
</evidence>
<keyword evidence="5" id="KW-0862">Zinc</keyword>
<dbReference type="PROSITE" id="PS00892">
    <property type="entry name" value="HIT_1"/>
    <property type="match status" value="1"/>
</dbReference>
<evidence type="ECO:0000313" key="12">
    <source>
        <dbReference type="Proteomes" id="UP000694867"/>
    </source>
</evidence>
<evidence type="ECO:0000256" key="2">
    <source>
        <dbReference type="ARBA" id="ARBA00022723"/>
    </source>
</evidence>
<evidence type="ECO:0000256" key="8">
    <source>
        <dbReference type="ARBA" id="ARBA00023242"/>
    </source>
</evidence>
<dbReference type="GO" id="GO:0030983">
    <property type="term" value="F:mismatched DNA binding"/>
    <property type="evidence" value="ECO:0007669"/>
    <property type="project" value="TreeGrafter"/>
</dbReference>
<organism evidence="12 13">
    <name type="scientific">Galendromus occidentalis</name>
    <name type="common">western predatory mite</name>
    <dbReference type="NCBI Taxonomy" id="34638"/>
    <lineage>
        <taxon>Eukaryota</taxon>
        <taxon>Metazoa</taxon>
        <taxon>Ecdysozoa</taxon>
        <taxon>Arthropoda</taxon>
        <taxon>Chelicerata</taxon>
        <taxon>Arachnida</taxon>
        <taxon>Acari</taxon>
        <taxon>Parasitiformes</taxon>
        <taxon>Mesostigmata</taxon>
        <taxon>Gamasina</taxon>
        <taxon>Phytoseioidea</taxon>
        <taxon>Phytoseiidae</taxon>
        <taxon>Typhlodrominae</taxon>
        <taxon>Galendromus</taxon>
    </lineage>
</organism>
<dbReference type="InterPro" id="IPR036265">
    <property type="entry name" value="HIT-like_sf"/>
</dbReference>
<dbReference type="GO" id="GO:0005634">
    <property type="term" value="C:nucleus"/>
    <property type="evidence" value="ECO:0007669"/>
    <property type="project" value="UniProtKB-SubCell"/>
</dbReference>
<evidence type="ECO:0000256" key="1">
    <source>
        <dbReference type="ARBA" id="ARBA00004123"/>
    </source>
</evidence>
<dbReference type="GO" id="GO:0003697">
    <property type="term" value="F:single-stranded DNA binding"/>
    <property type="evidence" value="ECO:0007669"/>
    <property type="project" value="TreeGrafter"/>
</dbReference>
<evidence type="ECO:0000256" key="7">
    <source>
        <dbReference type="ARBA" id="ARBA00023204"/>
    </source>
</evidence>
<dbReference type="SUPFAM" id="SSF54197">
    <property type="entry name" value="HIT-like"/>
    <property type="match status" value="1"/>
</dbReference>
<keyword evidence="3" id="KW-0227">DNA damage</keyword>
<comment type="subcellular location">
    <subcellularLocation>
        <location evidence="1">Nucleus</location>
    </subcellularLocation>
</comment>
<dbReference type="FunFam" id="3.30.428.10:FF:000004">
    <property type="entry name" value="aprataxin isoform X2"/>
    <property type="match status" value="1"/>
</dbReference>
<sequence>MSGHMKRSMASQEYQGEVASPAKAKRPHKGLREAMKDEEVQVHVDDLCVAILDKYPKARHHFLVLPREDIPGLHDLTAAHVGLLRHLESVGYSIIEKRGLDKGDFRLGYHAIPSMIQLHLHVISQDFVSPRLETQRHWNSFTTDFFVESFKFIDDIAKNGKFTLLNREQAMDLLSTELRCHKCNFEPSNIPDLKQHLERNIHEFTEGE</sequence>
<gene>
    <name evidence="13" type="primary">LOC100909193</name>
</gene>
<keyword evidence="6" id="KW-0238">DNA-binding</keyword>
<dbReference type="CTD" id="54840"/>
<evidence type="ECO:0000313" key="13">
    <source>
        <dbReference type="RefSeq" id="XP_003738062.1"/>
    </source>
</evidence>
<evidence type="ECO:0000256" key="6">
    <source>
        <dbReference type="ARBA" id="ARBA00023125"/>
    </source>
</evidence>
<dbReference type="Proteomes" id="UP000694867">
    <property type="component" value="Unplaced"/>
</dbReference>
<reference evidence="13" key="1">
    <citation type="submission" date="2025-08" db="UniProtKB">
        <authorList>
            <consortium name="RefSeq"/>
        </authorList>
    </citation>
    <scope>IDENTIFICATION</scope>
</reference>
<dbReference type="GO" id="GO:0033699">
    <property type="term" value="F:DNA 5'-adenosine monophosphate hydrolase activity"/>
    <property type="evidence" value="ECO:0007669"/>
    <property type="project" value="TreeGrafter"/>
</dbReference>
<dbReference type="GO" id="GO:0003725">
    <property type="term" value="F:double-stranded RNA binding"/>
    <property type="evidence" value="ECO:0007669"/>
    <property type="project" value="TreeGrafter"/>
</dbReference>
<evidence type="ECO:0000256" key="9">
    <source>
        <dbReference type="PROSITE-ProRule" id="PRU00464"/>
    </source>
</evidence>
<name>A0AAJ6VVK6_9ACAR</name>
<protein>
    <submittedName>
        <fullName evidence="13">Aprataxin</fullName>
    </submittedName>
</protein>
<dbReference type="KEGG" id="goe:100909193"/>
<dbReference type="GO" id="GO:0000012">
    <property type="term" value="P:single strand break repair"/>
    <property type="evidence" value="ECO:0007669"/>
    <property type="project" value="TreeGrafter"/>
</dbReference>
<comment type="caution">
    <text evidence="9">Lacks conserved residue(s) required for the propagation of feature annotation.</text>
</comment>
<accession>A0AAJ6VVK6</accession>
<dbReference type="GO" id="GO:0008270">
    <property type="term" value="F:zinc ion binding"/>
    <property type="evidence" value="ECO:0007669"/>
    <property type="project" value="UniProtKB-KW"/>
</dbReference>
<dbReference type="InterPro" id="IPR019808">
    <property type="entry name" value="Histidine_triad_CS"/>
</dbReference>
<dbReference type="GeneID" id="100909193"/>
<proteinExistence type="predicted"/>
<dbReference type="InterPro" id="IPR032566">
    <property type="entry name" value="Znf-C2HE"/>
</dbReference>
<keyword evidence="8" id="KW-0539">Nucleus</keyword>
<dbReference type="GO" id="GO:1990165">
    <property type="term" value="F:single-strand break-containing DNA binding"/>
    <property type="evidence" value="ECO:0007669"/>
    <property type="project" value="TreeGrafter"/>
</dbReference>
<dbReference type="PANTHER" id="PTHR12486:SF4">
    <property type="entry name" value="APRATAXIN"/>
    <property type="match status" value="1"/>
</dbReference>
<dbReference type="Pfam" id="PF11969">
    <property type="entry name" value="DcpS_C"/>
    <property type="match status" value="1"/>
</dbReference>
<dbReference type="PANTHER" id="PTHR12486">
    <property type="entry name" value="APRATAXIN-RELATED"/>
    <property type="match status" value="1"/>
</dbReference>
<evidence type="ECO:0000256" key="10">
    <source>
        <dbReference type="SAM" id="MobiDB-lite"/>
    </source>
</evidence>